<name>A0A9D6V802_9BACT</name>
<protein>
    <submittedName>
        <fullName evidence="1">Uncharacterized protein</fullName>
    </submittedName>
</protein>
<evidence type="ECO:0000313" key="2">
    <source>
        <dbReference type="Proteomes" id="UP000807825"/>
    </source>
</evidence>
<proteinExistence type="predicted"/>
<evidence type="ECO:0000313" key="1">
    <source>
        <dbReference type="EMBL" id="MBI5252639.1"/>
    </source>
</evidence>
<dbReference type="EMBL" id="JACRDE010000631">
    <property type="protein sequence ID" value="MBI5252639.1"/>
    <property type="molecule type" value="Genomic_DNA"/>
</dbReference>
<organism evidence="1 2">
    <name type="scientific">Desulfomonile tiedjei</name>
    <dbReference type="NCBI Taxonomy" id="2358"/>
    <lineage>
        <taxon>Bacteria</taxon>
        <taxon>Pseudomonadati</taxon>
        <taxon>Thermodesulfobacteriota</taxon>
        <taxon>Desulfomonilia</taxon>
        <taxon>Desulfomonilales</taxon>
        <taxon>Desulfomonilaceae</taxon>
        <taxon>Desulfomonile</taxon>
    </lineage>
</organism>
<comment type="caution">
    <text evidence="1">The sequence shown here is derived from an EMBL/GenBank/DDBJ whole genome shotgun (WGS) entry which is preliminary data.</text>
</comment>
<sequence>MPQSHLFPAEGNARVHELINITGKNSPKIEFPADKKNLNGGIQEPLHSEYAEEVHYGRRMLEITGTRTFKGRVFLGKC</sequence>
<dbReference type="AlphaFoldDB" id="A0A9D6V802"/>
<accession>A0A9D6V802</accession>
<gene>
    <name evidence="1" type="ORF">HY912_24350</name>
</gene>
<reference evidence="1" key="1">
    <citation type="submission" date="2020-07" db="EMBL/GenBank/DDBJ databases">
        <title>Huge and variable diversity of episymbiotic CPR bacteria and DPANN archaea in groundwater ecosystems.</title>
        <authorList>
            <person name="He C.Y."/>
            <person name="Keren R."/>
            <person name="Whittaker M."/>
            <person name="Farag I.F."/>
            <person name="Doudna J."/>
            <person name="Cate J.H.D."/>
            <person name="Banfield J.F."/>
        </authorList>
    </citation>
    <scope>NUCLEOTIDE SEQUENCE</scope>
    <source>
        <strain evidence="1">NC_groundwater_1664_Pr3_B-0.1um_52_9</strain>
    </source>
</reference>
<dbReference type="Proteomes" id="UP000807825">
    <property type="component" value="Unassembled WGS sequence"/>
</dbReference>